<protein>
    <recommendedName>
        <fullName evidence="6">Eukaryotic translation initiation factor 3 subunit A</fullName>
        <shortName evidence="6">eIF3a</shortName>
    </recommendedName>
    <alternativeName>
        <fullName evidence="6">Eukaryotic translation initiation factor 3 110 kDa subunit homolog</fullName>
        <shortName evidence="6">eIF3 p110</shortName>
    </alternativeName>
    <alternativeName>
        <fullName evidence="6">Translation initiation factor eIF3, p110 subunit homolog</fullName>
    </alternativeName>
</protein>
<dbReference type="GO" id="GO:0071541">
    <property type="term" value="C:eukaryotic translation initiation factor 3 complex, eIF3m"/>
    <property type="evidence" value="ECO:0007669"/>
    <property type="project" value="TreeGrafter"/>
</dbReference>
<keyword evidence="10" id="KW-1185">Reference proteome</keyword>
<keyword evidence="6" id="KW-0175">Coiled coil</keyword>
<evidence type="ECO:0000256" key="4">
    <source>
        <dbReference type="ARBA" id="ARBA00022884"/>
    </source>
</evidence>
<dbReference type="InterPro" id="IPR000717">
    <property type="entry name" value="PCI_dom"/>
</dbReference>
<dbReference type="GO" id="GO:0071540">
    <property type="term" value="C:eukaryotic translation initiation factor 3 complex, eIF3e"/>
    <property type="evidence" value="ECO:0007669"/>
    <property type="project" value="TreeGrafter"/>
</dbReference>
<dbReference type="PROSITE" id="PS50250">
    <property type="entry name" value="PCI"/>
    <property type="match status" value="1"/>
</dbReference>
<keyword evidence="5 6" id="KW-0648">Protein biosynthesis</keyword>
<dbReference type="PANTHER" id="PTHR14005">
    <property type="entry name" value="EUKARYOTIC TRANSLATION INITIATION FACTOR 3, THETA SUBUNIT"/>
    <property type="match status" value="1"/>
</dbReference>
<organism evidence="9 10">
    <name type="scientific">Meripilus lineatus</name>
    <dbReference type="NCBI Taxonomy" id="2056292"/>
    <lineage>
        <taxon>Eukaryota</taxon>
        <taxon>Fungi</taxon>
        <taxon>Dikarya</taxon>
        <taxon>Basidiomycota</taxon>
        <taxon>Agaricomycotina</taxon>
        <taxon>Agaricomycetes</taxon>
        <taxon>Polyporales</taxon>
        <taxon>Meripilaceae</taxon>
        <taxon>Meripilus</taxon>
    </lineage>
</organism>
<evidence type="ECO:0000256" key="3">
    <source>
        <dbReference type="ARBA" id="ARBA00022540"/>
    </source>
</evidence>
<evidence type="ECO:0000256" key="1">
    <source>
        <dbReference type="ARBA" id="ARBA00004496"/>
    </source>
</evidence>
<dbReference type="GO" id="GO:0003729">
    <property type="term" value="F:mRNA binding"/>
    <property type="evidence" value="ECO:0007669"/>
    <property type="project" value="TreeGrafter"/>
</dbReference>
<keyword evidence="2 6" id="KW-0963">Cytoplasm</keyword>
<evidence type="ECO:0000256" key="6">
    <source>
        <dbReference type="HAMAP-Rule" id="MF_03000"/>
    </source>
</evidence>
<evidence type="ECO:0000256" key="2">
    <source>
        <dbReference type="ARBA" id="ARBA00022490"/>
    </source>
</evidence>
<feature type="domain" description="PCI" evidence="8">
    <location>
        <begin position="316"/>
        <end position="501"/>
    </location>
</feature>
<feature type="compositionally biased region" description="Polar residues" evidence="7">
    <location>
        <begin position="932"/>
        <end position="949"/>
    </location>
</feature>
<dbReference type="PANTHER" id="PTHR14005:SF0">
    <property type="entry name" value="EUKARYOTIC TRANSLATION INITIATION FACTOR 3 SUBUNIT A"/>
    <property type="match status" value="1"/>
</dbReference>
<feature type="compositionally biased region" description="Basic residues" evidence="7">
    <location>
        <begin position="882"/>
        <end position="897"/>
    </location>
</feature>
<evidence type="ECO:0000259" key="8">
    <source>
        <dbReference type="PROSITE" id="PS50250"/>
    </source>
</evidence>
<gene>
    <name evidence="6" type="primary">TIF32</name>
    <name evidence="9" type="ORF">NLI96_g1653</name>
</gene>
<dbReference type="InterPro" id="IPR027512">
    <property type="entry name" value="EIF3A"/>
</dbReference>
<evidence type="ECO:0000256" key="5">
    <source>
        <dbReference type="ARBA" id="ARBA00022917"/>
    </source>
</evidence>
<feature type="region of interest" description="Disordered" evidence="7">
    <location>
        <begin position="799"/>
        <end position="832"/>
    </location>
</feature>
<feature type="region of interest" description="Disordered" evidence="7">
    <location>
        <begin position="593"/>
        <end position="612"/>
    </location>
</feature>
<sequence length="1031" mass="116396">MAPFSKPEAVLKQAEGLVSVGQSHAALQALTEMFQSKRFRSTPLASLEPIMLRFIELCVEMRKGRTAKEGLLQYKNIAQNTSVGSIEVVINRFVQLADAKVQEAQEKADRAVALTDVDDLEASETPESILLGAVSGDQNKDRTDRALVTPWLKFLWESYRTALETLKNNARLETIYQQIAQQAFKFCLKHQRKVEFRRLCETLRLHLSNVAKYAHQPHSINLSDPDTLQHHLDTRFAQLNTSVELELWQEAFRSVEDVHNLLTMAKKAPRPSMMANYYEKLTRIFLMSGNALYHAAAWSRYYAIVTSAGGKSQEDLQRLAGQVLVSALAVPVGVQGADGAPEDGKGKNTRLTALLGLTRAPTRKGLLADALSRDVLKLCPGPVKSLYDILEVTFDPLSLCSSIAPLFTTIAADTSNVPYLPLLQRAVLSRLLSQLSQVYSSINISQLLDLVAPLRNTNIEGANAFDNEQIEAYIMGCARRGELNIRVDHAAGSIVFVDSAFAAIEDPSSSTMATISAVQPSASQMVRNRLSILATGLHNSLITLYPTPSLSEEDQQAKFASLVAAANSERDALKLRRSIVARRRELLQELTARKEKEAASRRAEATRREKEEEATRAVLEVRRREQERAKREIEAIRADEAKKLAQTLIQKGSLKVEINEIENLNTDNLMRLQVEQLEKERKELNEKMRVAAKRLDHTERAYRKQERPLLSQDYEVQQANDKATHEATQKSRIENYRLSHQQDLETKARLSRMLSDYKARREDILGKRGEEYVKKQNMAQQKIEEEKAKKRAQVIKKKEEERLRREEEDRLRREQEEEERRREEEERRAEEGKYSEWPIFLYHLIDCLASSRAPRCRTESPRRRGRETAFGAGEARQDSRGARQRKATGRRGARARLRREEEAAERAIKRREEEKAKERRSYVPPGRATETEGANTWRRTGPSTPNRTPVSLPPARSESPAPVPKFRPGAAAGGGWRARQAAKEAEAAAGNTPSRPQTPVAKPPPARDEPDEEGFKPVWRPSRGRGGGYRA</sequence>
<proteinExistence type="inferred from homology"/>
<comment type="subcellular location">
    <subcellularLocation>
        <location evidence="1 6">Cytoplasm</location>
    </subcellularLocation>
</comment>
<dbReference type="GO" id="GO:0043614">
    <property type="term" value="C:multi-eIF complex"/>
    <property type="evidence" value="ECO:0007669"/>
    <property type="project" value="TreeGrafter"/>
</dbReference>
<comment type="subunit">
    <text evidence="6">Component of the eukaryotic translation initiation factor 3 (eIF-3) complex.</text>
</comment>
<accession>A0AAD5YKQ9</accession>
<comment type="similarity">
    <text evidence="6">Belongs to the eIF-3 subunit A family.</text>
</comment>
<evidence type="ECO:0000256" key="7">
    <source>
        <dbReference type="SAM" id="MobiDB-lite"/>
    </source>
</evidence>
<dbReference type="AlphaFoldDB" id="A0AAD5YKQ9"/>
<dbReference type="EMBL" id="JANAWD010000033">
    <property type="protein sequence ID" value="KAJ3490095.1"/>
    <property type="molecule type" value="Genomic_DNA"/>
</dbReference>
<dbReference type="FunFam" id="4.10.860.10:FF:000001">
    <property type="entry name" value="Eukaryotic translation initiation factor 3 subunit A"/>
    <property type="match status" value="1"/>
</dbReference>
<dbReference type="GO" id="GO:0003743">
    <property type="term" value="F:translation initiation factor activity"/>
    <property type="evidence" value="ECO:0007669"/>
    <property type="project" value="UniProtKB-UniRule"/>
</dbReference>
<keyword evidence="3 6" id="KW-0396">Initiation factor</keyword>
<comment type="caution">
    <text evidence="9">The sequence shown here is derived from an EMBL/GenBank/DDBJ whole genome shotgun (WGS) entry which is preliminary data.</text>
</comment>
<dbReference type="Pfam" id="PF22591">
    <property type="entry name" value="eIF3a_PCI_TPR-like"/>
    <property type="match status" value="1"/>
</dbReference>
<evidence type="ECO:0000313" key="9">
    <source>
        <dbReference type="EMBL" id="KAJ3490095.1"/>
    </source>
</evidence>
<keyword evidence="4 6" id="KW-0694">RNA-binding</keyword>
<feature type="compositionally biased region" description="Basic and acidic residues" evidence="7">
    <location>
        <begin position="898"/>
        <end position="921"/>
    </location>
</feature>
<dbReference type="HAMAP" id="MF_03000">
    <property type="entry name" value="eIF3a"/>
    <property type="match status" value="1"/>
</dbReference>
<comment type="function">
    <text evidence="6">RNA-binding component of the eukaryotic translation initiation factor 3 (eIF-3) complex, which is involved in protein synthesis of a specialized repertoire of mRNAs and, together with other initiation factors, stimulates binding of mRNA and methionyl-tRNAi to the 40S ribosome. The eIF-3 complex specifically targets and initiates translation of a subset of mRNAs involved in cell proliferation.</text>
</comment>
<feature type="coiled-coil region" evidence="6">
    <location>
        <begin position="667"/>
        <end position="701"/>
    </location>
</feature>
<reference evidence="9" key="1">
    <citation type="submission" date="2022-07" db="EMBL/GenBank/DDBJ databases">
        <title>Genome Sequence of Physisporinus lineatus.</title>
        <authorList>
            <person name="Buettner E."/>
        </authorList>
    </citation>
    <scope>NUCLEOTIDE SEQUENCE</scope>
    <source>
        <strain evidence="9">VT162</strain>
    </source>
</reference>
<dbReference type="GO" id="GO:0001732">
    <property type="term" value="P:formation of cytoplasmic translation initiation complex"/>
    <property type="evidence" value="ECO:0007669"/>
    <property type="project" value="UniProtKB-UniRule"/>
</dbReference>
<dbReference type="GO" id="GO:0033290">
    <property type="term" value="C:eukaryotic 48S preinitiation complex"/>
    <property type="evidence" value="ECO:0007669"/>
    <property type="project" value="UniProtKB-UniRule"/>
</dbReference>
<evidence type="ECO:0000313" key="10">
    <source>
        <dbReference type="Proteomes" id="UP001212997"/>
    </source>
</evidence>
<dbReference type="Proteomes" id="UP001212997">
    <property type="component" value="Unassembled WGS sequence"/>
</dbReference>
<name>A0AAD5YKQ9_9APHY</name>
<dbReference type="GO" id="GO:0016282">
    <property type="term" value="C:eukaryotic 43S preinitiation complex"/>
    <property type="evidence" value="ECO:0007669"/>
    <property type="project" value="UniProtKB-UniRule"/>
</dbReference>
<dbReference type="Gene3D" id="4.10.860.10">
    <property type="entry name" value="UVR domain"/>
    <property type="match status" value="1"/>
</dbReference>
<dbReference type="GO" id="GO:0002188">
    <property type="term" value="P:translation reinitiation"/>
    <property type="evidence" value="ECO:0007669"/>
    <property type="project" value="TreeGrafter"/>
</dbReference>
<dbReference type="InterPro" id="IPR054711">
    <property type="entry name" value="eIF3a_PCI_TPR-like"/>
</dbReference>
<dbReference type="Gene3D" id="1.25.40.860">
    <property type="match status" value="2"/>
</dbReference>
<feature type="region of interest" description="Disordered" evidence="7">
    <location>
        <begin position="853"/>
        <end position="1031"/>
    </location>
</feature>